<sequence>MLWTGNAQRAKNVGMTVTCMDCNKSRCLYASKKITEDEKKIFMAHLDTVCYTCGATFSQNDNGFKMELKDDSLEESSRK</sequence>
<dbReference type="AlphaFoldDB" id="A0A015KFS1"/>
<gene>
    <name evidence="1" type="ORF">RirG_197680</name>
</gene>
<dbReference type="Proteomes" id="UP000022910">
    <property type="component" value="Unassembled WGS sequence"/>
</dbReference>
<protein>
    <submittedName>
        <fullName evidence="1">Uncharacterized protein</fullName>
    </submittedName>
</protein>
<evidence type="ECO:0000313" key="1">
    <source>
        <dbReference type="EMBL" id="EXX58471.1"/>
    </source>
</evidence>
<accession>A0A015KFS1</accession>
<keyword evidence="2" id="KW-1185">Reference proteome</keyword>
<reference evidence="1 2" key="1">
    <citation type="submission" date="2014-02" db="EMBL/GenBank/DDBJ databases">
        <title>Single nucleus genome sequencing reveals high similarity among nuclei of an endomycorrhizal fungus.</title>
        <authorList>
            <person name="Lin K."/>
            <person name="Geurts R."/>
            <person name="Zhang Z."/>
            <person name="Limpens E."/>
            <person name="Saunders D.G."/>
            <person name="Mu D."/>
            <person name="Pang E."/>
            <person name="Cao H."/>
            <person name="Cha H."/>
            <person name="Lin T."/>
            <person name="Zhou Q."/>
            <person name="Shang Y."/>
            <person name="Li Y."/>
            <person name="Ivanov S."/>
            <person name="Sharma T."/>
            <person name="Velzen R.V."/>
            <person name="Ruijter N.D."/>
            <person name="Aanen D.K."/>
            <person name="Win J."/>
            <person name="Kamoun S."/>
            <person name="Bisseling T."/>
            <person name="Huang S."/>
        </authorList>
    </citation>
    <scope>NUCLEOTIDE SEQUENCE [LARGE SCALE GENOMIC DNA]</scope>
    <source>
        <strain evidence="2">DAOM197198w</strain>
    </source>
</reference>
<organism evidence="1 2">
    <name type="scientific">Rhizophagus irregularis (strain DAOM 197198w)</name>
    <name type="common">Glomus intraradices</name>
    <dbReference type="NCBI Taxonomy" id="1432141"/>
    <lineage>
        <taxon>Eukaryota</taxon>
        <taxon>Fungi</taxon>
        <taxon>Fungi incertae sedis</taxon>
        <taxon>Mucoromycota</taxon>
        <taxon>Glomeromycotina</taxon>
        <taxon>Glomeromycetes</taxon>
        <taxon>Glomerales</taxon>
        <taxon>Glomeraceae</taxon>
        <taxon>Rhizophagus</taxon>
    </lineage>
</organism>
<name>A0A015KFS1_RHIIW</name>
<proteinExistence type="predicted"/>
<comment type="caution">
    <text evidence="1">The sequence shown here is derived from an EMBL/GenBank/DDBJ whole genome shotgun (WGS) entry which is preliminary data.</text>
</comment>
<evidence type="ECO:0000313" key="2">
    <source>
        <dbReference type="Proteomes" id="UP000022910"/>
    </source>
</evidence>
<dbReference type="EMBL" id="JEMT01026793">
    <property type="protein sequence ID" value="EXX58471.1"/>
    <property type="molecule type" value="Genomic_DNA"/>
</dbReference>
<dbReference type="HOGENOM" id="CLU_2607287_0_0_1"/>